<evidence type="ECO:0000259" key="12">
    <source>
        <dbReference type="PROSITE" id="PS51828"/>
    </source>
</evidence>
<evidence type="ECO:0000256" key="4">
    <source>
        <dbReference type="ARBA" id="ARBA00022837"/>
    </source>
</evidence>
<evidence type="ECO:0000313" key="14">
    <source>
        <dbReference type="Proteomes" id="UP000747542"/>
    </source>
</evidence>
<feature type="domain" description="C-type lectin" evidence="11">
    <location>
        <begin position="292"/>
        <end position="400"/>
    </location>
</feature>
<evidence type="ECO:0000256" key="3">
    <source>
        <dbReference type="ARBA" id="ARBA00022723"/>
    </source>
</evidence>
<name>A0A8J5MZ05_HOMAM</name>
<dbReference type="InterPro" id="IPR001304">
    <property type="entry name" value="C-type_lectin-like"/>
</dbReference>
<dbReference type="Pfam" id="PF00059">
    <property type="entry name" value="Lectin_C"/>
    <property type="match status" value="1"/>
</dbReference>
<feature type="domain" description="Pentraxin (PTX)" evidence="12">
    <location>
        <begin position="76"/>
        <end position="286"/>
    </location>
</feature>
<feature type="disulfide bond" evidence="8">
    <location>
        <begin position="518"/>
        <end position="536"/>
    </location>
</feature>
<reference evidence="13" key="1">
    <citation type="journal article" date="2021" name="Sci. Adv.">
        <title>The American lobster genome reveals insights on longevity, neural, and immune adaptations.</title>
        <authorList>
            <person name="Polinski J.M."/>
            <person name="Zimin A.V."/>
            <person name="Clark K.F."/>
            <person name="Kohn A.B."/>
            <person name="Sadowski N."/>
            <person name="Timp W."/>
            <person name="Ptitsyn A."/>
            <person name="Khanna P."/>
            <person name="Romanova D.Y."/>
            <person name="Williams P."/>
            <person name="Greenwood S.J."/>
            <person name="Moroz L.L."/>
            <person name="Walt D.R."/>
            <person name="Bodnar A.G."/>
        </authorList>
    </citation>
    <scope>NUCLEOTIDE SEQUENCE</scope>
    <source>
        <strain evidence="13">GMGI-L3</strain>
    </source>
</reference>
<dbReference type="SUPFAM" id="SSF57424">
    <property type="entry name" value="LDL receptor-like module"/>
    <property type="match status" value="1"/>
</dbReference>
<keyword evidence="3" id="KW-0479">Metal-binding</keyword>
<dbReference type="Gene3D" id="3.10.100.10">
    <property type="entry name" value="Mannose-Binding Protein A, subunit A"/>
    <property type="match status" value="1"/>
</dbReference>
<dbReference type="SMART" id="SM00159">
    <property type="entry name" value="PTX"/>
    <property type="match status" value="1"/>
</dbReference>
<gene>
    <name evidence="13" type="primary">GluCa-L18</name>
    <name evidence="13" type="ORF">Hamer_G002578</name>
</gene>
<evidence type="ECO:0000256" key="9">
    <source>
        <dbReference type="PROSITE-ProRule" id="PRU01172"/>
    </source>
</evidence>
<keyword evidence="5 10" id="KW-0472">Membrane</keyword>
<keyword evidence="14" id="KW-1185">Reference proteome</keyword>
<feature type="disulfide bond" evidence="8">
    <location>
        <begin position="530"/>
        <end position="545"/>
    </location>
</feature>
<dbReference type="PROSITE" id="PS51828">
    <property type="entry name" value="PTX_2"/>
    <property type="match status" value="1"/>
</dbReference>
<dbReference type="Pfam" id="PF13385">
    <property type="entry name" value="Laminin_G_3"/>
    <property type="match status" value="1"/>
</dbReference>
<dbReference type="SUPFAM" id="SSF90112">
    <property type="entry name" value="Neurotransmitter-gated ion-channel transmembrane pore"/>
    <property type="match status" value="1"/>
</dbReference>
<dbReference type="InterPro" id="IPR016187">
    <property type="entry name" value="CTDL_fold"/>
</dbReference>
<dbReference type="PROSITE" id="PS00236">
    <property type="entry name" value="NEUROTR_ION_CHANNEL"/>
    <property type="match status" value="1"/>
</dbReference>
<dbReference type="InterPro" id="IPR036734">
    <property type="entry name" value="Neur_chan_lig-bd_sf"/>
</dbReference>
<dbReference type="InterPro" id="IPR016186">
    <property type="entry name" value="C-type_lectin-like/link_sf"/>
</dbReference>
<dbReference type="SUPFAM" id="SSF49899">
    <property type="entry name" value="Concanavalin A-like lectins/glucanases"/>
    <property type="match status" value="1"/>
</dbReference>
<evidence type="ECO:0000313" key="13">
    <source>
        <dbReference type="EMBL" id="KAG7168499.1"/>
    </source>
</evidence>
<dbReference type="Gene3D" id="4.10.400.10">
    <property type="entry name" value="Low-density Lipoprotein Receptor"/>
    <property type="match status" value="1"/>
</dbReference>
<feature type="transmembrane region" description="Helical" evidence="10">
    <location>
        <begin position="878"/>
        <end position="898"/>
    </location>
</feature>
<dbReference type="Gene3D" id="2.60.120.200">
    <property type="match status" value="1"/>
</dbReference>
<dbReference type="Proteomes" id="UP000747542">
    <property type="component" value="Unassembled WGS sequence"/>
</dbReference>
<dbReference type="Gene3D" id="1.20.58.390">
    <property type="entry name" value="Neurotransmitter-gated ion-channel transmembrane domain"/>
    <property type="match status" value="1"/>
</dbReference>
<dbReference type="PROSITE" id="PS50041">
    <property type="entry name" value="C_TYPE_LECTIN_2"/>
    <property type="match status" value="1"/>
</dbReference>
<dbReference type="PROSITE" id="PS50068">
    <property type="entry name" value="LDLRA_2"/>
    <property type="match status" value="1"/>
</dbReference>
<keyword evidence="10" id="KW-0812">Transmembrane</keyword>
<dbReference type="GO" id="GO:0046872">
    <property type="term" value="F:metal ion binding"/>
    <property type="evidence" value="ECO:0007669"/>
    <property type="project" value="UniProtKB-KW"/>
</dbReference>
<dbReference type="InterPro" id="IPR038050">
    <property type="entry name" value="Neuro_actylchol_rec"/>
</dbReference>
<dbReference type="PANTHER" id="PTHR19277">
    <property type="entry name" value="PENTRAXIN"/>
    <property type="match status" value="1"/>
</dbReference>
<sequence>MSEERLWRDLSQCAMSEERLWCDLSQCAMSEERLWRDLSQCAMSCVVTDNDGKICLICSVGGTDKSRDGVNVFGMQLDMWSPPRSDVVAKYNLSLKFPQGEISNLETVSVCYWVQPTTLASYETHLSLAVSDQENDVLHLYRRGEHLGFYYNGVRQFGFPNLTSSIGLHVWSHYCHVFQRGEYRAYVGGEERARGPIFTTKASLSMQGIITLGQEQDQLAGGYDSSQTFRGYIAQLNIYNRSITDEEVDQQATCQGATLGDIFSSDREEMEKFGVSMETINVTEFCKKMVEYIIFPEMRYLPQSKLTCERVGYEVYSPTTPAENTMLHNSSVQFTEECKSNYHLWVGVTDEEEEDVWRKFVDNDVVTETVFETNEPNGGTGENCILMFLPNGRWVDTSCDIEWPACVPCQIDQTAPLRLRGLCYMNEAETFFEVLGYKGGKPFLHGYYGYMVYRNEREEWQMYDTTQSETVALVTLPSRDSYPIGRHVWTLKKSICNNLINSTIHMSFSVCNNFEFSCSNGDCILKEQRCNGKNDCTDFSDEDNCEMLVLPQGYRANQPPVNSSEDEPIYLTSIVRILRLVDISDVRRSINVEMELELWWQDLRLTYLNLGDTLELNKLTSEDTTSIWKPKITFPNVYDGNINTIEEEISLRKLADPQTPDFNDVKMDVAYTGESTLLVQKLHYSGTFACSFDVFYYPFDTQRCFILLQLASVRKEHTSFTSDKTTVDYLEEKLLPGYEVTHCTVAVTDRGNNETRHSMLQVRPYTVGETRVDQTLDSYCAGSLLAYLHVRLAVSLTTLLVLYTLFSNTSNSLPITAYVKMIDVWFFYCIFLLFFITLTHVLTEHMDNRERERPIVVHPLRRQKVEPKVREAERVLVTVRWVVVPVLVLLFNLIYWALLLGSAF</sequence>
<protein>
    <submittedName>
        <fullName evidence="13">Glutamate-gated chloride channel-like 18</fullName>
    </submittedName>
</protein>
<dbReference type="SMART" id="SM00192">
    <property type="entry name" value="LDLa"/>
    <property type="match status" value="1"/>
</dbReference>
<dbReference type="CDD" id="cd00112">
    <property type="entry name" value="LDLa"/>
    <property type="match status" value="1"/>
</dbReference>
<dbReference type="PRINTS" id="PR00895">
    <property type="entry name" value="PENTAXIN"/>
</dbReference>
<dbReference type="AlphaFoldDB" id="A0A8J5MZ05"/>
<proteinExistence type="predicted"/>
<dbReference type="InterPro" id="IPR036055">
    <property type="entry name" value="LDL_receptor-like_sf"/>
</dbReference>
<dbReference type="Gene3D" id="2.70.170.10">
    <property type="entry name" value="Neurotransmitter-gated ion-channel ligand-binding domain"/>
    <property type="match status" value="1"/>
</dbReference>
<evidence type="ECO:0000256" key="1">
    <source>
        <dbReference type="ARBA" id="ARBA00001913"/>
    </source>
</evidence>
<keyword evidence="7" id="KW-0325">Glycoprotein</keyword>
<keyword evidence="6 8" id="KW-1015">Disulfide bond</keyword>
<evidence type="ECO:0000256" key="2">
    <source>
        <dbReference type="ARBA" id="ARBA00004141"/>
    </source>
</evidence>
<evidence type="ECO:0000256" key="7">
    <source>
        <dbReference type="ARBA" id="ARBA00023180"/>
    </source>
</evidence>
<comment type="cofactor">
    <cofactor evidence="1">
        <name>Ca(2+)</name>
        <dbReference type="ChEBI" id="CHEBI:29108"/>
    </cofactor>
</comment>
<accession>A0A8J5MZ05</accession>
<dbReference type="InterPro" id="IPR051360">
    <property type="entry name" value="Neuronal_Pentraxin_Related"/>
</dbReference>
<dbReference type="InterPro" id="IPR006202">
    <property type="entry name" value="Neur_chan_lig-bd"/>
</dbReference>
<dbReference type="PROSITE" id="PS01209">
    <property type="entry name" value="LDLRA_1"/>
    <property type="match status" value="1"/>
</dbReference>
<dbReference type="InterPro" id="IPR001759">
    <property type="entry name" value="PTX_dom"/>
</dbReference>
<dbReference type="Pfam" id="PF00057">
    <property type="entry name" value="Ldl_recept_a"/>
    <property type="match status" value="1"/>
</dbReference>
<dbReference type="SUPFAM" id="SSF63712">
    <property type="entry name" value="Nicotinic receptor ligand binding domain-like"/>
    <property type="match status" value="1"/>
</dbReference>
<keyword evidence="10" id="KW-1133">Transmembrane helix</keyword>
<evidence type="ECO:0000256" key="6">
    <source>
        <dbReference type="ARBA" id="ARBA00023157"/>
    </source>
</evidence>
<dbReference type="InterPro" id="IPR018000">
    <property type="entry name" value="Neurotransmitter_ion_chnl_CS"/>
</dbReference>
<dbReference type="PANTHER" id="PTHR19277:SF161">
    <property type="entry name" value="LAMININ G DOMAIN-CONTAINING PROTEIN"/>
    <property type="match status" value="1"/>
</dbReference>
<dbReference type="SUPFAM" id="SSF56436">
    <property type="entry name" value="C-type lectin-like"/>
    <property type="match status" value="1"/>
</dbReference>
<dbReference type="EMBL" id="JAHLQT010020073">
    <property type="protein sequence ID" value="KAG7168499.1"/>
    <property type="molecule type" value="Genomic_DNA"/>
</dbReference>
<dbReference type="InterPro" id="IPR036719">
    <property type="entry name" value="Neuro-gated_channel_TM_sf"/>
</dbReference>
<evidence type="ECO:0000256" key="8">
    <source>
        <dbReference type="PROSITE-ProRule" id="PRU00124"/>
    </source>
</evidence>
<comment type="subcellular location">
    <subcellularLocation>
        <location evidence="2">Membrane</location>
        <topology evidence="2">Multi-pass membrane protein</topology>
    </subcellularLocation>
</comment>
<dbReference type="InterPro" id="IPR002172">
    <property type="entry name" value="LDrepeatLR_classA_rpt"/>
</dbReference>
<dbReference type="GO" id="GO:0016020">
    <property type="term" value="C:membrane"/>
    <property type="evidence" value="ECO:0007669"/>
    <property type="project" value="UniProtKB-SubCell"/>
</dbReference>
<comment type="caution">
    <text evidence="13">The sequence shown here is derived from an EMBL/GenBank/DDBJ whole genome shotgun (WGS) entry which is preliminary data.</text>
</comment>
<dbReference type="InterPro" id="IPR013320">
    <property type="entry name" value="ConA-like_dom_sf"/>
</dbReference>
<dbReference type="GO" id="GO:0005230">
    <property type="term" value="F:extracellular ligand-gated monoatomic ion channel activity"/>
    <property type="evidence" value="ECO:0007669"/>
    <property type="project" value="InterPro"/>
</dbReference>
<organism evidence="13 14">
    <name type="scientific">Homarus americanus</name>
    <name type="common">American lobster</name>
    <dbReference type="NCBI Taxonomy" id="6706"/>
    <lineage>
        <taxon>Eukaryota</taxon>
        <taxon>Metazoa</taxon>
        <taxon>Ecdysozoa</taxon>
        <taxon>Arthropoda</taxon>
        <taxon>Crustacea</taxon>
        <taxon>Multicrustacea</taxon>
        <taxon>Malacostraca</taxon>
        <taxon>Eumalacostraca</taxon>
        <taxon>Eucarida</taxon>
        <taxon>Decapoda</taxon>
        <taxon>Pleocyemata</taxon>
        <taxon>Astacidea</taxon>
        <taxon>Nephropoidea</taxon>
        <taxon>Nephropidae</taxon>
        <taxon>Homarus</taxon>
    </lineage>
</organism>
<keyword evidence="4" id="KW-0106">Calcium</keyword>
<evidence type="ECO:0000256" key="10">
    <source>
        <dbReference type="SAM" id="Phobius"/>
    </source>
</evidence>
<dbReference type="InterPro" id="IPR023415">
    <property type="entry name" value="LDLR_class-A_CS"/>
</dbReference>
<comment type="caution">
    <text evidence="9">Lacks conserved residue(s) required for the propagation of feature annotation.</text>
</comment>
<evidence type="ECO:0000256" key="5">
    <source>
        <dbReference type="ARBA" id="ARBA00023136"/>
    </source>
</evidence>
<feature type="disulfide bond" evidence="8">
    <location>
        <begin position="511"/>
        <end position="523"/>
    </location>
</feature>
<evidence type="ECO:0000259" key="11">
    <source>
        <dbReference type="PROSITE" id="PS50041"/>
    </source>
</evidence>
<feature type="transmembrane region" description="Helical" evidence="10">
    <location>
        <begin position="825"/>
        <end position="843"/>
    </location>
</feature>
<dbReference type="Pfam" id="PF02931">
    <property type="entry name" value="Neur_chan_LBD"/>
    <property type="match status" value="1"/>
</dbReference>